<proteinExistence type="predicted"/>
<accession>A0ABW2EUS4</accession>
<evidence type="ECO:0000313" key="2">
    <source>
        <dbReference type="Proteomes" id="UP001596411"/>
    </source>
</evidence>
<gene>
    <name evidence="1" type="ORF">ACFQH5_09435</name>
</gene>
<evidence type="ECO:0008006" key="3">
    <source>
        <dbReference type="Google" id="ProtNLM"/>
    </source>
</evidence>
<reference evidence="2" key="1">
    <citation type="journal article" date="2019" name="Int. J. Syst. Evol. Microbiol.">
        <title>The Global Catalogue of Microorganisms (GCM) 10K type strain sequencing project: providing services to taxonomists for standard genome sequencing and annotation.</title>
        <authorList>
            <consortium name="The Broad Institute Genomics Platform"/>
            <consortium name="The Broad Institute Genome Sequencing Center for Infectious Disease"/>
            <person name="Wu L."/>
            <person name="Ma J."/>
        </authorList>
    </citation>
    <scope>NUCLEOTIDE SEQUENCE [LARGE SCALE GENOMIC DNA]</scope>
    <source>
        <strain evidence="2">CGMCC 1.13666</strain>
    </source>
</reference>
<evidence type="ECO:0000313" key="1">
    <source>
        <dbReference type="EMBL" id="MFC7089770.1"/>
    </source>
</evidence>
<dbReference type="Proteomes" id="UP001596411">
    <property type="component" value="Unassembled WGS sequence"/>
</dbReference>
<organism evidence="1 2">
    <name type="scientific">Halomonas salifodinae</name>
    <dbReference type="NCBI Taxonomy" id="438745"/>
    <lineage>
        <taxon>Bacteria</taxon>
        <taxon>Pseudomonadati</taxon>
        <taxon>Pseudomonadota</taxon>
        <taxon>Gammaproteobacteria</taxon>
        <taxon>Oceanospirillales</taxon>
        <taxon>Halomonadaceae</taxon>
        <taxon>Halomonas</taxon>
    </lineage>
</organism>
<name>A0ABW2EUS4_9GAMM</name>
<keyword evidence="2" id="KW-1185">Reference proteome</keyword>
<protein>
    <recommendedName>
        <fullName evidence="3">Ribbon-helix-helix protein, CopG family</fullName>
    </recommendedName>
</protein>
<comment type="caution">
    <text evidence="1">The sequence shown here is derived from an EMBL/GenBank/DDBJ whole genome shotgun (WGS) entry which is preliminary data.</text>
</comment>
<sequence length="57" mass="6602">MAPQDHQVSIRLSTELLERVEAYRKELERVTRQPVTRANALRSLVDAGLELVEKEKK</sequence>
<dbReference type="EMBL" id="JBHSZP010000016">
    <property type="protein sequence ID" value="MFC7089770.1"/>
    <property type="molecule type" value="Genomic_DNA"/>
</dbReference>
<dbReference type="RefSeq" id="WP_346062200.1">
    <property type="nucleotide sequence ID" value="NZ_BAAADR010000010.1"/>
</dbReference>